<dbReference type="eggNOG" id="COG1475">
    <property type="taxonomic scope" value="Bacteria"/>
</dbReference>
<gene>
    <name evidence="1" type="ordered locus">Xaut_1100</name>
</gene>
<dbReference type="AlphaFoldDB" id="A7IEA6"/>
<dbReference type="KEGG" id="xau:Xaut_1100"/>
<evidence type="ECO:0000313" key="2">
    <source>
        <dbReference type="Proteomes" id="UP000002417"/>
    </source>
</evidence>
<keyword evidence="2" id="KW-1185">Reference proteome</keyword>
<evidence type="ECO:0000313" key="1">
    <source>
        <dbReference type="EMBL" id="ABS66349.1"/>
    </source>
</evidence>
<protein>
    <submittedName>
        <fullName evidence="1">Uncharacterized protein</fullName>
    </submittedName>
</protein>
<organism evidence="1 2">
    <name type="scientific">Xanthobacter autotrophicus (strain ATCC BAA-1158 / Py2)</name>
    <dbReference type="NCBI Taxonomy" id="78245"/>
    <lineage>
        <taxon>Bacteria</taxon>
        <taxon>Pseudomonadati</taxon>
        <taxon>Pseudomonadota</taxon>
        <taxon>Alphaproteobacteria</taxon>
        <taxon>Hyphomicrobiales</taxon>
        <taxon>Xanthobacteraceae</taxon>
        <taxon>Xanthobacter</taxon>
    </lineage>
</organism>
<reference evidence="1 2" key="1">
    <citation type="submission" date="2007-07" db="EMBL/GenBank/DDBJ databases">
        <title>Complete sequence of chromosome of Xanthobacter autotrophicus Py2.</title>
        <authorList>
            <consortium name="US DOE Joint Genome Institute"/>
            <person name="Copeland A."/>
            <person name="Lucas S."/>
            <person name="Lapidus A."/>
            <person name="Barry K."/>
            <person name="Glavina del Rio T."/>
            <person name="Hammon N."/>
            <person name="Israni S."/>
            <person name="Dalin E."/>
            <person name="Tice H."/>
            <person name="Pitluck S."/>
            <person name="Sims D."/>
            <person name="Brettin T."/>
            <person name="Bruce D."/>
            <person name="Detter J.C."/>
            <person name="Han C."/>
            <person name="Tapia R."/>
            <person name="Brainard J."/>
            <person name="Schmutz J."/>
            <person name="Larimer F."/>
            <person name="Land M."/>
            <person name="Hauser L."/>
            <person name="Kyrpides N."/>
            <person name="Kim E."/>
            <person name="Ensigns S.A."/>
            <person name="Richardson P."/>
        </authorList>
    </citation>
    <scope>NUCLEOTIDE SEQUENCE [LARGE SCALE GENOMIC DNA]</scope>
    <source>
        <strain evidence="2">ATCC BAA-1158 / Py2</strain>
    </source>
</reference>
<dbReference type="Proteomes" id="UP000002417">
    <property type="component" value="Chromosome"/>
</dbReference>
<dbReference type="HOGENOM" id="CLU_1776751_0_0_5"/>
<dbReference type="OrthoDB" id="8365031at2"/>
<dbReference type="STRING" id="78245.Xaut_1100"/>
<proteinExistence type="predicted"/>
<accession>A7IEA6</accession>
<dbReference type="EMBL" id="CP000781">
    <property type="protein sequence ID" value="ABS66349.1"/>
    <property type="molecule type" value="Genomic_DNA"/>
</dbReference>
<sequence>MGRRAGDLTHGLPLKSRELRAVFKAYVGSGRHRDGVRFRSYREIAVDLASRVSHTTIRNWMEQDFPSVFAAMGGTEPIADAGGARDIPSTITPLSRAKASLDQAAAEARRLLPEERQDLLEHLRQVRRLVADAQPWKPEEDDNPDF</sequence>
<name>A7IEA6_XANP2</name>